<evidence type="ECO:0000259" key="2">
    <source>
        <dbReference type="Pfam" id="PF07883"/>
    </source>
</evidence>
<dbReference type="CDD" id="cd02236">
    <property type="entry name" value="cupin_CV2614-like"/>
    <property type="match status" value="1"/>
</dbReference>
<evidence type="ECO:0000313" key="3">
    <source>
        <dbReference type="EMBL" id="RMQ42189.1"/>
    </source>
</evidence>
<sequence length="141" mass="15104">MHIKTLISATCLLFACGIAFADSPTGNQDSPSAQVLLKSTRSWDGTPYRSYPATQPELSILKITIPANTTLPWHRHPVPNAAYVLSGELEVQARDGSKSILIKAGDTLAEMVDIMHRGKTGNTPVELVVFYAGAVGTPLSQ</sequence>
<dbReference type="InterPro" id="IPR013096">
    <property type="entry name" value="Cupin_2"/>
</dbReference>
<dbReference type="OrthoDB" id="287220at2"/>
<protein>
    <recommendedName>
        <fullName evidence="2">Cupin type-2 domain-containing protein</fullName>
    </recommendedName>
</protein>
<dbReference type="PROSITE" id="PS51257">
    <property type="entry name" value="PROKAR_LIPOPROTEIN"/>
    <property type="match status" value="1"/>
</dbReference>
<proteinExistence type="predicted"/>
<dbReference type="InterPro" id="IPR014710">
    <property type="entry name" value="RmlC-like_jellyroll"/>
</dbReference>
<organism evidence="3 4">
    <name type="scientific">Pseudomonas cichorii</name>
    <dbReference type="NCBI Taxonomy" id="36746"/>
    <lineage>
        <taxon>Bacteria</taxon>
        <taxon>Pseudomonadati</taxon>
        <taxon>Pseudomonadota</taxon>
        <taxon>Gammaproteobacteria</taxon>
        <taxon>Pseudomonadales</taxon>
        <taxon>Pseudomonadaceae</taxon>
        <taxon>Pseudomonas</taxon>
    </lineage>
</organism>
<gene>
    <name evidence="3" type="ORF">ALQ04_01010</name>
</gene>
<dbReference type="InterPro" id="IPR011051">
    <property type="entry name" value="RmlC_Cupin_sf"/>
</dbReference>
<name>A0A3M4LL22_PSECI</name>
<dbReference type="RefSeq" id="WP_122317640.1">
    <property type="nucleotide sequence ID" value="NZ_RBRE01000083.1"/>
</dbReference>
<comment type="caution">
    <text evidence="3">The sequence shown here is derived from an EMBL/GenBank/DDBJ whole genome shotgun (WGS) entry which is preliminary data.</text>
</comment>
<dbReference type="Pfam" id="PF07883">
    <property type="entry name" value="Cupin_2"/>
    <property type="match status" value="1"/>
</dbReference>
<dbReference type="Proteomes" id="UP000277236">
    <property type="component" value="Unassembled WGS sequence"/>
</dbReference>
<feature type="domain" description="Cupin type-2" evidence="2">
    <location>
        <begin position="63"/>
        <end position="130"/>
    </location>
</feature>
<evidence type="ECO:0000313" key="4">
    <source>
        <dbReference type="Proteomes" id="UP000277236"/>
    </source>
</evidence>
<keyword evidence="1" id="KW-0732">Signal</keyword>
<reference evidence="3 4" key="1">
    <citation type="submission" date="2018-08" db="EMBL/GenBank/DDBJ databases">
        <title>Recombination of ecologically and evolutionarily significant loci maintains genetic cohesion in the Pseudomonas syringae species complex.</title>
        <authorList>
            <person name="Dillon M."/>
            <person name="Thakur S."/>
            <person name="Almeida R.N.D."/>
            <person name="Weir B.S."/>
            <person name="Guttman D.S."/>
        </authorList>
    </citation>
    <scope>NUCLEOTIDE SEQUENCE [LARGE SCALE GENOMIC DNA]</scope>
    <source>
        <strain evidence="3 4">ICMP 3353</strain>
    </source>
</reference>
<dbReference type="Gene3D" id="2.60.120.10">
    <property type="entry name" value="Jelly Rolls"/>
    <property type="match status" value="1"/>
</dbReference>
<feature type="signal peptide" evidence="1">
    <location>
        <begin position="1"/>
        <end position="21"/>
    </location>
</feature>
<evidence type="ECO:0000256" key="1">
    <source>
        <dbReference type="SAM" id="SignalP"/>
    </source>
</evidence>
<feature type="chain" id="PRO_5018244892" description="Cupin type-2 domain-containing protein" evidence="1">
    <location>
        <begin position="22"/>
        <end position="141"/>
    </location>
</feature>
<dbReference type="AlphaFoldDB" id="A0A3M4LL22"/>
<dbReference type="EMBL" id="RBRE01000083">
    <property type="protein sequence ID" value="RMQ42189.1"/>
    <property type="molecule type" value="Genomic_DNA"/>
</dbReference>
<accession>A0A3M4LL22</accession>
<dbReference type="SUPFAM" id="SSF51182">
    <property type="entry name" value="RmlC-like cupins"/>
    <property type="match status" value="1"/>
</dbReference>